<evidence type="ECO:0000313" key="1">
    <source>
        <dbReference type="EMBL" id="SER16438.1"/>
    </source>
</evidence>
<dbReference type="Proteomes" id="UP000199114">
    <property type="component" value="Unassembled WGS sequence"/>
</dbReference>
<name>A0A1H9LYH0_9EURY</name>
<dbReference type="EMBL" id="FOFD01000004">
    <property type="protein sequence ID" value="SER16438.1"/>
    <property type="molecule type" value="Genomic_DNA"/>
</dbReference>
<reference evidence="2" key="1">
    <citation type="submission" date="2016-10" db="EMBL/GenBank/DDBJ databases">
        <authorList>
            <person name="Varghese N."/>
            <person name="Submissions S."/>
        </authorList>
    </citation>
    <scope>NUCLEOTIDE SEQUENCE [LARGE SCALE GENOMIC DNA]</scope>
    <source>
        <strain evidence="2">DSM 25055</strain>
    </source>
</reference>
<dbReference type="AlphaFoldDB" id="A0A1H9LYH0"/>
<evidence type="ECO:0000313" key="2">
    <source>
        <dbReference type="Proteomes" id="UP000199114"/>
    </source>
</evidence>
<keyword evidence="2" id="KW-1185">Reference proteome</keyword>
<organism evidence="1 2">
    <name type="scientific">Natrinema salaciae</name>
    <dbReference type="NCBI Taxonomy" id="1186196"/>
    <lineage>
        <taxon>Archaea</taxon>
        <taxon>Methanobacteriati</taxon>
        <taxon>Methanobacteriota</taxon>
        <taxon>Stenosarchaea group</taxon>
        <taxon>Halobacteria</taxon>
        <taxon>Halobacteriales</taxon>
        <taxon>Natrialbaceae</taxon>
        <taxon>Natrinema</taxon>
    </lineage>
</organism>
<accession>A0A1H9LYH0</accession>
<gene>
    <name evidence="1" type="ORF">SAMN04489841_3134</name>
</gene>
<protein>
    <submittedName>
        <fullName evidence="1">Uncharacterized protein</fullName>
    </submittedName>
</protein>
<sequence>MLFGDWIPDNPIDSIINKGKDIIDGATDKWEETVEFVSNNDKIESAVDLGEDAYGFGKDALNPVDGDEPPEGLENWFQDNNFDHCATLDLTKTCWNIDAAALAGATGFTVATGSAGAVTYAVPKGITEACLVISGVDAVLSDADDVCNPTNLYVFCPNNPADNQEHPIPPVAVPHCK</sequence>
<dbReference type="STRING" id="1186196.SAMN04489841_3134"/>
<proteinExistence type="predicted"/>